<protein>
    <recommendedName>
        <fullName evidence="1">Transposase IS200-like domain-containing protein</fullName>
    </recommendedName>
</protein>
<gene>
    <name evidence="2" type="ORF">A3A79_00395</name>
</gene>
<feature type="domain" description="Transposase IS200-like" evidence="1">
    <location>
        <begin position="9"/>
        <end position="156"/>
    </location>
</feature>
<dbReference type="SUPFAM" id="SSF143422">
    <property type="entry name" value="Transposase IS200-like"/>
    <property type="match status" value="1"/>
</dbReference>
<dbReference type="GO" id="GO:0004803">
    <property type="term" value="F:transposase activity"/>
    <property type="evidence" value="ECO:0007669"/>
    <property type="project" value="InterPro"/>
</dbReference>
<evidence type="ECO:0000313" key="2">
    <source>
        <dbReference type="EMBL" id="OGG23653.1"/>
    </source>
</evidence>
<dbReference type="AlphaFoldDB" id="A0A1F6AGW8"/>
<dbReference type="PANTHER" id="PTHR34322">
    <property type="entry name" value="TRANSPOSASE, Y1_TNP DOMAIN-CONTAINING"/>
    <property type="match status" value="1"/>
</dbReference>
<dbReference type="SMART" id="SM01321">
    <property type="entry name" value="Y1_Tnp"/>
    <property type="match status" value="1"/>
</dbReference>
<name>A0A1F6AGW8_9BACT</name>
<proteinExistence type="predicted"/>
<dbReference type="InterPro" id="IPR036515">
    <property type="entry name" value="Transposase_17_sf"/>
</dbReference>
<dbReference type="PANTHER" id="PTHR34322:SF2">
    <property type="entry name" value="TRANSPOSASE IS200-LIKE DOMAIN-CONTAINING PROTEIN"/>
    <property type="match status" value="1"/>
</dbReference>
<organism evidence="2 3">
    <name type="scientific">Candidatus Gottesmanbacteria bacterium RIFCSPLOWO2_01_FULL_43_11b</name>
    <dbReference type="NCBI Taxonomy" id="1798392"/>
    <lineage>
        <taxon>Bacteria</taxon>
        <taxon>Candidatus Gottesmaniibacteriota</taxon>
    </lineage>
</organism>
<dbReference type="Gene3D" id="3.30.70.1290">
    <property type="entry name" value="Transposase IS200-like"/>
    <property type="match status" value="1"/>
</dbReference>
<dbReference type="EMBL" id="MFJV01000001">
    <property type="protein sequence ID" value="OGG23653.1"/>
    <property type="molecule type" value="Genomic_DNA"/>
</dbReference>
<evidence type="ECO:0000259" key="1">
    <source>
        <dbReference type="SMART" id="SM01321"/>
    </source>
</evidence>
<dbReference type="InterPro" id="IPR002686">
    <property type="entry name" value="Transposase_17"/>
</dbReference>
<sequence>MPHFRPEYFEHGVYHIYNRGVAKLPTFLDSEDYHSFEDILRYLVAGFPEKKDANLPVPVTYKADPKSNGLFKSLLSVLAYCLMPNHFHLLIQQKAETNPVSFQPIPELVRRLCITYSHKFNKKYNREGAIFQGRFKIKNIPSDPDLLQVVRYIHLNPVVAGLVQKPEHWLFSDYRVYAIGSMRTFQQVTSTDLVLSYFKGLPNRYKEFVDAVISEQEAKVIENYIIDRGEE</sequence>
<accession>A0A1F6AGW8</accession>
<comment type="caution">
    <text evidence="2">The sequence shown here is derived from an EMBL/GenBank/DDBJ whole genome shotgun (WGS) entry which is preliminary data.</text>
</comment>
<evidence type="ECO:0000313" key="3">
    <source>
        <dbReference type="Proteomes" id="UP000178759"/>
    </source>
</evidence>
<dbReference type="GO" id="GO:0006313">
    <property type="term" value="P:DNA transposition"/>
    <property type="evidence" value="ECO:0007669"/>
    <property type="project" value="InterPro"/>
</dbReference>
<dbReference type="GO" id="GO:0003677">
    <property type="term" value="F:DNA binding"/>
    <property type="evidence" value="ECO:0007669"/>
    <property type="project" value="InterPro"/>
</dbReference>
<reference evidence="2 3" key="1">
    <citation type="journal article" date="2016" name="Nat. Commun.">
        <title>Thousands of microbial genomes shed light on interconnected biogeochemical processes in an aquifer system.</title>
        <authorList>
            <person name="Anantharaman K."/>
            <person name="Brown C.T."/>
            <person name="Hug L.A."/>
            <person name="Sharon I."/>
            <person name="Castelle C.J."/>
            <person name="Probst A.J."/>
            <person name="Thomas B.C."/>
            <person name="Singh A."/>
            <person name="Wilkins M.J."/>
            <person name="Karaoz U."/>
            <person name="Brodie E.L."/>
            <person name="Williams K.H."/>
            <person name="Hubbard S.S."/>
            <person name="Banfield J.F."/>
        </authorList>
    </citation>
    <scope>NUCLEOTIDE SEQUENCE [LARGE SCALE GENOMIC DNA]</scope>
</reference>
<dbReference type="Pfam" id="PF01797">
    <property type="entry name" value="Y1_Tnp"/>
    <property type="match status" value="1"/>
</dbReference>
<dbReference type="Proteomes" id="UP000178759">
    <property type="component" value="Unassembled WGS sequence"/>
</dbReference>